<dbReference type="STRING" id="22663.A0A2I0L1G4"/>
<gene>
    <name evidence="2" type="ORF">CRG98_005642</name>
</gene>
<dbReference type="Pfam" id="PF03732">
    <property type="entry name" value="Retrotrans_gag"/>
    <property type="match status" value="1"/>
</dbReference>
<name>A0A2I0L1G4_PUNGR</name>
<organism evidence="2 3">
    <name type="scientific">Punica granatum</name>
    <name type="common">Pomegranate</name>
    <dbReference type="NCBI Taxonomy" id="22663"/>
    <lineage>
        <taxon>Eukaryota</taxon>
        <taxon>Viridiplantae</taxon>
        <taxon>Streptophyta</taxon>
        <taxon>Embryophyta</taxon>
        <taxon>Tracheophyta</taxon>
        <taxon>Spermatophyta</taxon>
        <taxon>Magnoliopsida</taxon>
        <taxon>eudicotyledons</taxon>
        <taxon>Gunneridae</taxon>
        <taxon>Pentapetalae</taxon>
        <taxon>rosids</taxon>
        <taxon>malvids</taxon>
        <taxon>Myrtales</taxon>
        <taxon>Lythraceae</taxon>
        <taxon>Punica</taxon>
    </lineage>
</organism>
<dbReference type="AlphaFoldDB" id="A0A2I0L1G4"/>
<evidence type="ECO:0000313" key="2">
    <source>
        <dbReference type="EMBL" id="PKI73966.1"/>
    </source>
</evidence>
<comment type="caution">
    <text evidence="2">The sequence shown here is derived from an EMBL/GenBank/DDBJ whole genome shotgun (WGS) entry which is preliminary data.</text>
</comment>
<evidence type="ECO:0000259" key="1">
    <source>
        <dbReference type="Pfam" id="PF03732"/>
    </source>
</evidence>
<dbReference type="PANTHER" id="PTHR35046:SF18">
    <property type="entry name" value="RNA-DIRECTED DNA POLYMERASE"/>
    <property type="match status" value="1"/>
</dbReference>
<proteinExistence type="predicted"/>
<evidence type="ECO:0000313" key="3">
    <source>
        <dbReference type="Proteomes" id="UP000233551"/>
    </source>
</evidence>
<dbReference type="PANTHER" id="PTHR35046">
    <property type="entry name" value="ZINC KNUCKLE (CCHC-TYPE) FAMILY PROTEIN"/>
    <property type="match status" value="1"/>
</dbReference>
<accession>A0A2I0L1G4</accession>
<reference evidence="2 3" key="1">
    <citation type="submission" date="2017-11" db="EMBL/GenBank/DDBJ databases">
        <title>De-novo sequencing of pomegranate (Punica granatum L.) genome.</title>
        <authorList>
            <person name="Akparov Z."/>
            <person name="Amiraslanov A."/>
            <person name="Hajiyeva S."/>
            <person name="Abbasov M."/>
            <person name="Kaur K."/>
            <person name="Hamwieh A."/>
            <person name="Solovyev V."/>
            <person name="Salamov A."/>
            <person name="Braich B."/>
            <person name="Kosarev P."/>
            <person name="Mahmoud A."/>
            <person name="Hajiyev E."/>
            <person name="Babayeva S."/>
            <person name="Izzatullayeva V."/>
            <person name="Mammadov A."/>
            <person name="Mammadov A."/>
            <person name="Sharifova S."/>
            <person name="Ojaghi J."/>
            <person name="Eynullazada K."/>
            <person name="Bayramov B."/>
            <person name="Abdulazimova A."/>
            <person name="Shahmuradov I."/>
        </authorList>
    </citation>
    <scope>NUCLEOTIDE SEQUENCE [LARGE SCALE GENOMIC DNA]</scope>
    <source>
        <strain evidence="3">cv. AG2017</strain>
        <tissue evidence="2">Leaf</tissue>
    </source>
</reference>
<dbReference type="Proteomes" id="UP000233551">
    <property type="component" value="Unassembled WGS sequence"/>
</dbReference>
<sequence>MERTLERRFEKKLDQRFKELRTMLGALNLRIAQNAVDGGQAQRDFPQVDRFFEYAEVPEEKRVKLVAYRLKGGASTWWDRVQENRGRVGKQPIQTWERMRRMLRSRFLPPDYKQYLFMKYQRCVQGSRSVHDYTA</sequence>
<feature type="domain" description="Retrotransposon gag" evidence="1">
    <location>
        <begin position="64"/>
        <end position="134"/>
    </location>
</feature>
<dbReference type="InterPro" id="IPR005162">
    <property type="entry name" value="Retrotrans_gag_dom"/>
</dbReference>
<keyword evidence="3" id="KW-1185">Reference proteome</keyword>
<dbReference type="EMBL" id="PGOL01000244">
    <property type="protein sequence ID" value="PKI73966.1"/>
    <property type="molecule type" value="Genomic_DNA"/>
</dbReference>
<protein>
    <recommendedName>
        <fullName evidence="1">Retrotransposon gag domain-containing protein</fullName>
    </recommendedName>
</protein>